<reference evidence="1" key="1">
    <citation type="journal article" date="2014" name="Front. Microbiol.">
        <title>High frequency of phylogenetically diverse reductive dehalogenase-homologous genes in deep subseafloor sedimentary metagenomes.</title>
        <authorList>
            <person name="Kawai M."/>
            <person name="Futagami T."/>
            <person name="Toyoda A."/>
            <person name="Takaki Y."/>
            <person name="Nishi S."/>
            <person name="Hori S."/>
            <person name="Arai W."/>
            <person name="Tsubouchi T."/>
            <person name="Morono Y."/>
            <person name="Uchiyama I."/>
            <person name="Ito T."/>
            <person name="Fujiyama A."/>
            <person name="Inagaki F."/>
            <person name="Takami H."/>
        </authorList>
    </citation>
    <scope>NUCLEOTIDE SEQUENCE</scope>
    <source>
        <strain evidence="1">Expedition CK06-06</strain>
    </source>
</reference>
<gene>
    <name evidence="1" type="ORF">S12H4_60419</name>
</gene>
<accession>X1VW49</accession>
<sequence>RPTSVPKIKLRVALKIKPSDRKTSKTILRTGLMRTIPDINKRIPKGVIHKI</sequence>
<feature type="non-terminal residue" evidence="1">
    <location>
        <position position="1"/>
    </location>
</feature>
<comment type="caution">
    <text evidence="1">The sequence shown here is derived from an EMBL/GenBank/DDBJ whole genome shotgun (WGS) entry which is preliminary data.</text>
</comment>
<name>X1VW49_9ZZZZ</name>
<evidence type="ECO:0000313" key="1">
    <source>
        <dbReference type="EMBL" id="GAJ22551.1"/>
    </source>
</evidence>
<dbReference type="EMBL" id="BARW01039762">
    <property type="protein sequence ID" value="GAJ22551.1"/>
    <property type="molecule type" value="Genomic_DNA"/>
</dbReference>
<organism evidence="1">
    <name type="scientific">marine sediment metagenome</name>
    <dbReference type="NCBI Taxonomy" id="412755"/>
    <lineage>
        <taxon>unclassified sequences</taxon>
        <taxon>metagenomes</taxon>
        <taxon>ecological metagenomes</taxon>
    </lineage>
</organism>
<proteinExistence type="predicted"/>
<protein>
    <submittedName>
        <fullName evidence="1">Uncharacterized protein</fullName>
    </submittedName>
</protein>
<dbReference type="AlphaFoldDB" id="X1VW49"/>